<feature type="compositionally biased region" description="Polar residues" evidence="1">
    <location>
        <begin position="406"/>
        <end position="426"/>
    </location>
</feature>
<proteinExistence type="predicted"/>
<feature type="region of interest" description="Disordered" evidence="1">
    <location>
        <begin position="515"/>
        <end position="536"/>
    </location>
</feature>
<evidence type="ECO:0000256" key="1">
    <source>
        <dbReference type="SAM" id="MobiDB-lite"/>
    </source>
</evidence>
<gene>
    <name evidence="2" type="ORF">CVT24_011993</name>
</gene>
<reference evidence="2 3" key="1">
    <citation type="journal article" date="2018" name="Evol. Lett.">
        <title>Horizontal gene cluster transfer increased hallucinogenic mushroom diversity.</title>
        <authorList>
            <person name="Reynolds H.T."/>
            <person name="Vijayakumar V."/>
            <person name="Gluck-Thaler E."/>
            <person name="Korotkin H.B."/>
            <person name="Matheny P.B."/>
            <person name="Slot J.C."/>
        </authorList>
    </citation>
    <scope>NUCLEOTIDE SEQUENCE [LARGE SCALE GENOMIC DNA]</scope>
    <source>
        <strain evidence="2 3">2629</strain>
    </source>
</reference>
<organism evidence="2 3">
    <name type="scientific">Panaeolus cyanescens</name>
    <dbReference type="NCBI Taxonomy" id="181874"/>
    <lineage>
        <taxon>Eukaryota</taxon>
        <taxon>Fungi</taxon>
        <taxon>Dikarya</taxon>
        <taxon>Basidiomycota</taxon>
        <taxon>Agaricomycotina</taxon>
        <taxon>Agaricomycetes</taxon>
        <taxon>Agaricomycetidae</taxon>
        <taxon>Agaricales</taxon>
        <taxon>Agaricineae</taxon>
        <taxon>Galeropsidaceae</taxon>
        <taxon>Panaeolus</taxon>
    </lineage>
</organism>
<feature type="region of interest" description="Disordered" evidence="1">
    <location>
        <begin position="347"/>
        <end position="368"/>
    </location>
</feature>
<dbReference type="STRING" id="181874.A0A409VHT5"/>
<dbReference type="AlphaFoldDB" id="A0A409VHT5"/>
<feature type="region of interest" description="Disordered" evidence="1">
    <location>
        <begin position="406"/>
        <end position="484"/>
    </location>
</feature>
<feature type="compositionally biased region" description="Basic and acidic residues" evidence="1">
    <location>
        <begin position="515"/>
        <end position="524"/>
    </location>
</feature>
<protein>
    <submittedName>
        <fullName evidence="2">Uncharacterized protein</fullName>
    </submittedName>
</protein>
<comment type="caution">
    <text evidence="2">The sequence shown here is derived from an EMBL/GenBank/DDBJ whole genome shotgun (WGS) entry which is preliminary data.</text>
</comment>
<feature type="region of interest" description="Disordered" evidence="1">
    <location>
        <begin position="568"/>
        <end position="616"/>
    </location>
</feature>
<accession>A0A409VHT5</accession>
<dbReference type="Proteomes" id="UP000284842">
    <property type="component" value="Unassembled WGS sequence"/>
</dbReference>
<dbReference type="OrthoDB" id="3266894at2759"/>
<sequence length="616" mass="65605">MSQARPRLSLLSLFDPLSEDDTDKENSNAGEASFFHRNSNSQEIMRPAFKSRLIDFGDMSMNEPESNMLTDEEELEKELNTNTIYDDDNDTLTFLEMVKAATPKHSAARRAATMTTPRSSPSVRPPLSEIHLVEETTPIMRKRPYKRQITTPNSKLSQIQVLARQQDSPQLPSIPSTPTTFSPPAIIISPEETTSAQPSLTTNLGSSVCTIDLPPTSDALLTDTPAPILISPPSPHGSLNHSLSLISPSEHRLRPNSSSIASHHHNRVSVDLQASFNLQLGSSESSFDLLNDKISFLSDNNGLESFLSNLEDDASMGDSEFKSLDLTDNAKFKTGLSSTAEGCSQLKMSAEPSHPNDAPTESSQKANDRIVSPELRVDENVNEHDEHLSPESKVVEGNAAAFAETTSSGSGSVILSTPNLSRATQNPPRPVPALKIVKRSKPPSLTSRASLSAPGVIVKPGSGPSSRGVSRLSPPQTPSIVEDSTKVAQRGKAAILTSTVTSATSVAGPRRVLMKDESKLDAGRNAKPSSSAGGPRRVIVGVATDISDKGPVSKTTAQNISSGLRQPSKYATIGSSTSIPKPVVRPAASKLPAPAATTRKFGIPTSTGLGSRGPRI</sequence>
<feature type="compositionally biased region" description="Low complexity" evidence="1">
    <location>
        <begin position="460"/>
        <end position="474"/>
    </location>
</feature>
<feature type="region of interest" description="Disordered" evidence="1">
    <location>
        <begin position="105"/>
        <end position="125"/>
    </location>
</feature>
<feature type="compositionally biased region" description="Low complexity" evidence="1">
    <location>
        <begin position="109"/>
        <end position="125"/>
    </location>
</feature>
<dbReference type="InParanoid" id="A0A409VHT5"/>
<keyword evidence="3" id="KW-1185">Reference proteome</keyword>
<feature type="region of interest" description="Disordered" evidence="1">
    <location>
        <begin position="1"/>
        <end position="34"/>
    </location>
</feature>
<evidence type="ECO:0000313" key="2">
    <source>
        <dbReference type="EMBL" id="PPQ65776.1"/>
    </source>
</evidence>
<dbReference type="EMBL" id="NHTK01006058">
    <property type="protein sequence ID" value="PPQ65776.1"/>
    <property type="molecule type" value="Genomic_DNA"/>
</dbReference>
<evidence type="ECO:0000313" key="3">
    <source>
        <dbReference type="Proteomes" id="UP000284842"/>
    </source>
</evidence>
<name>A0A409VHT5_9AGAR</name>